<keyword evidence="2 3" id="KW-0472">Membrane</keyword>
<dbReference type="InterPro" id="IPR050768">
    <property type="entry name" value="UPF0353/GerABKA_families"/>
</dbReference>
<dbReference type="STRING" id="1121291.SAMN02745134_03456"/>
<evidence type="ECO:0000256" key="3">
    <source>
        <dbReference type="SAM" id="Phobius"/>
    </source>
</evidence>
<feature type="transmembrane region" description="Helical" evidence="3">
    <location>
        <begin position="318"/>
        <end position="340"/>
    </location>
</feature>
<reference evidence="4 5" key="1">
    <citation type="submission" date="2017-04" db="EMBL/GenBank/DDBJ databases">
        <authorList>
            <person name="Afonso C.L."/>
            <person name="Miller P.J."/>
            <person name="Scott M.A."/>
            <person name="Spackman E."/>
            <person name="Goraichik I."/>
            <person name="Dimitrov K.M."/>
            <person name="Suarez D.L."/>
            <person name="Swayne D.E."/>
        </authorList>
    </citation>
    <scope>NUCLEOTIDE SEQUENCE [LARGE SCALE GENOMIC DNA]</scope>
    <source>
        <strain evidence="4 5">DSM 12555</strain>
    </source>
</reference>
<dbReference type="GO" id="GO:0016020">
    <property type="term" value="C:membrane"/>
    <property type="evidence" value="ECO:0007669"/>
    <property type="project" value="InterPro"/>
</dbReference>
<dbReference type="PANTHER" id="PTHR22550">
    <property type="entry name" value="SPORE GERMINATION PROTEIN"/>
    <property type="match status" value="1"/>
</dbReference>
<keyword evidence="3" id="KW-0812">Transmembrane</keyword>
<feature type="transmembrane region" description="Helical" evidence="3">
    <location>
        <begin position="360"/>
        <end position="378"/>
    </location>
</feature>
<organism evidence="4 5">
    <name type="scientific">Clostridium acidisoli DSM 12555</name>
    <dbReference type="NCBI Taxonomy" id="1121291"/>
    <lineage>
        <taxon>Bacteria</taxon>
        <taxon>Bacillati</taxon>
        <taxon>Bacillota</taxon>
        <taxon>Clostridia</taxon>
        <taxon>Eubacteriales</taxon>
        <taxon>Clostridiaceae</taxon>
        <taxon>Clostridium</taxon>
    </lineage>
</organism>
<dbReference type="PANTHER" id="PTHR22550:SF5">
    <property type="entry name" value="LEUCINE ZIPPER PROTEIN 4"/>
    <property type="match status" value="1"/>
</dbReference>
<evidence type="ECO:0000313" key="5">
    <source>
        <dbReference type="Proteomes" id="UP000192468"/>
    </source>
</evidence>
<keyword evidence="3" id="KW-1133">Transmembrane helix</keyword>
<dbReference type="AlphaFoldDB" id="A0A1W1XWR8"/>
<dbReference type="Pfam" id="PF03323">
    <property type="entry name" value="GerA"/>
    <property type="match status" value="1"/>
</dbReference>
<feature type="transmembrane region" description="Helical" evidence="3">
    <location>
        <begin position="408"/>
        <end position="428"/>
    </location>
</feature>
<keyword evidence="5" id="KW-1185">Reference proteome</keyword>
<dbReference type="InterPro" id="IPR004995">
    <property type="entry name" value="Spore_Ger"/>
</dbReference>
<sequence>MIPIKNFIKTLFSLTNSEHKQKNEEDHQVTPDKLISNIIEENEKQLKKIFYNCFDITIRKINLFDSSGPKCLLVYINELVDENQLQSNVISKLNMSQNVILKNSNIENTIKYYLGVQDDNIFNEFNRCINKILDGNVVLFLDTFNKAFSISLKSQLDRTVSEPEAETVLRGPRDGFTESLSKNLAMLRGRVKNINLKTEMYTIGSETKTNFAIMYLSGTVDGKVLSELKTRLKKINLTAVADTNYIVESIEDDTFDIFPLIFRTERPDVATMKLFEGRVLIIMDKTPVVLSVPSLFVEYIQSPEDYYMKYFFATLNRWVRYLSFIITAVLPGLYVALVTFHQELIPTSLSITIVNARTDIPLPAFFECLMLLITYEILREAGSRMPKQIGQTLSIVGTLIIGEAAIRAGIVSAPMIIVVAFAGTALFTIPSPEIYTALSIIRLCFLILGSLFGMLGIVCCMLLLDIYLVSRRSFGIPYMYPICPFNFAKNRDTLLRTPLWQIDKKIKPL</sequence>
<dbReference type="RefSeq" id="WP_242950590.1">
    <property type="nucleotide sequence ID" value="NZ_FWXH01000023.1"/>
</dbReference>
<evidence type="ECO:0000256" key="1">
    <source>
        <dbReference type="ARBA" id="ARBA00005278"/>
    </source>
</evidence>
<gene>
    <name evidence="4" type="ORF">SAMN02745134_03456</name>
</gene>
<feature type="transmembrane region" description="Helical" evidence="3">
    <location>
        <begin position="440"/>
        <end position="464"/>
    </location>
</feature>
<evidence type="ECO:0000313" key="4">
    <source>
        <dbReference type="EMBL" id="SMC28284.1"/>
    </source>
</evidence>
<dbReference type="PIRSF" id="PIRSF005690">
    <property type="entry name" value="GerBA"/>
    <property type="match status" value="1"/>
</dbReference>
<protein>
    <submittedName>
        <fullName evidence="4">Spore germination protein KA</fullName>
    </submittedName>
</protein>
<dbReference type="Proteomes" id="UP000192468">
    <property type="component" value="Unassembled WGS sequence"/>
</dbReference>
<evidence type="ECO:0000256" key="2">
    <source>
        <dbReference type="ARBA" id="ARBA00023136"/>
    </source>
</evidence>
<comment type="similarity">
    <text evidence="1">Belongs to the GerABKA family.</text>
</comment>
<proteinExistence type="inferred from homology"/>
<accession>A0A1W1XWR8</accession>
<dbReference type="GO" id="GO:0009847">
    <property type="term" value="P:spore germination"/>
    <property type="evidence" value="ECO:0007669"/>
    <property type="project" value="InterPro"/>
</dbReference>
<dbReference type="EMBL" id="FWXH01000023">
    <property type="protein sequence ID" value="SMC28284.1"/>
    <property type="molecule type" value="Genomic_DNA"/>
</dbReference>
<name>A0A1W1XWR8_9CLOT</name>